<keyword evidence="1" id="KW-0732">Signal</keyword>
<evidence type="ECO:0000256" key="1">
    <source>
        <dbReference type="SAM" id="SignalP"/>
    </source>
</evidence>
<feature type="signal peptide" evidence="1">
    <location>
        <begin position="1"/>
        <end position="19"/>
    </location>
</feature>
<comment type="caution">
    <text evidence="2">The sequence shown here is derived from an EMBL/GenBank/DDBJ whole genome shotgun (WGS) entry which is preliminary data.</text>
</comment>
<dbReference type="Proteomes" id="UP001176961">
    <property type="component" value="Unassembled WGS sequence"/>
</dbReference>
<accession>A0AA36MB94</accession>
<evidence type="ECO:0008006" key="4">
    <source>
        <dbReference type="Google" id="ProtNLM"/>
    </source>
</evidence>
<evidence type="ECO:0000313" key="2">
    <source>
        <dbReference type="EMBL" id="CAJ0605631.1"/>
    </source>
</evidence>
<keyword evidence="3" id="KW-1185">Reference proteome</keyword>
<dbReference type="EMBL" id="CATQJL010000316">
    <property type="protein sequence ID" value="CAJ0605631.1"/>
    <property type="molecule type" value="Genomic_DNA"/>
</dbReference>
<evidence type="ECO:0000313" key="3">
    <source>
        <dbReference type="Proteomes" id="UP001176961"/>
    </source>
</evidence>
<gene>
    <name evidence="2" type="ORF">CYNAS_LOCUS17614</name>
</gene>
<organism evidence="2 3">
    <name type="scientific">Cylicocyclus nassatus</name>
    <name type="common">Nematode worm</name>
    <dbReference type="NCBI Taxonomy" id="53992"/>
    <lineage>
        <taxon>Eukaryota</taxon>
        <taxon>Metazoa</taxon>
        <taxon>Ecdysozoa</taxon>
        <taxon>Nematoda</taxon>
        <taxon>Chromadorea</taxon>
        <taxon>Rhabditida</taxon>
        <taxon>Rhabditina</taxon>
        <taxon>Rhabditomorpha</taxon>
        <taxon>Strongyloidea</taxon>
        <taxon>Strongylidae</taxon>
        <taxon>Cylicocyclus</taxon>
    </lineage>
</organism>
<proteinExistence type="predicted"/>
<name>A0AA36MB94_CYLNA</name>
<protein>
    <recommendedName>
        <fullName evidence="4">Apple domain-containing protein</fullName>
    </recommendedName>
</protein>
<reference evidence="2" key="1">
    <citation type="submission" date="2023-07" db="EMBL/GenBank/DDBJ databases">
        <authorList>
            <consortium name="CYATHOMIX"/>
        </authorList>
    </citation>
    <scope>NUCLEOTIDE SEQUENCE</scope>
    <source>
        <strain evidence="2">N/A</strain>
    </source>
</reference>
<sequence>MKSAILVLLVLQMDWASLCTFQREDVPYGSILGGVFTNESTCFATCLNNKNCTRLCYKQVTGFCAIFKDGYQQQVSFSGDQCYSLHRDSVKPPQYSRILKFIRKDSEWLLA</sequence>
<feature type="chain" id="PRO_5041344762" description="Apple domain-containing protein" evidence="1">
    <location>
        <begin position="20"/>
        <end position="111"/>
    </location>
</feature>
<dbReference type="AlphaFoldDB" id="A0AA36MB94"/>